<sequence length="401" mass="44068">MSSLKWKKSLLMACIMSTGSLAFHNAALRCQIRNLFCHNEIRRQQRIHTTTMTASSATEENGVTRKRGGVSPSGACYYRRMDGSWKPRKELNKLFIGERLFATRLPERDLLDGKTGPKGNAFSSTIKNFFMLLYFFNAAFLECGVGERNSKGKWSIVNGMVRLGKKGMKLSVARKRILQKLPPNMLIEVYVSKIKLDERTLEVCLNREEALEKGSIGSKIPASSLTVGGTLAGIVKNVTPYGVFVDVNANRNGLLHISKVAKHQDAYVSKEDGLKKLGLAKGSLVNVMVMSNDGKRLELDLAPTPDITEGTAAEDNLDSVDPLDSISSATSYNLMDDNAAAWVAYGADGSGIEERDDIGNDEAAMWAAYSVDSSISDIDEDEDEDYDEDTDIEDALGIGYY</sequence>
<organism evidence="4 5">
    <name type="scientific">Stephanodiscus triporus</name>
    <dbReference type="NCBI Taxonomy" id="2934178"/>
    <lineage>
        <taxon>Eukaryota</taxon>
        <taxon>Sar</taxon>
        <taxon>Stramenopiles</taxon>
        <taxon>Ochrophyta</taxon>
        <taxon>Bacillariophyta</taxon>
        <taxon>Coscinodiscophyceae</taxon>
        <taxon>Thalassiosirophycidae</taxon>
        <taxon>Stephanodiscales</taxon>
        <taxon>Stephanodiscaceae</taxon>
        <taxon>Stephanodiscus</taxon>
    </lineage>
</organism>
<dbReference type="SMART" id="SM00316">
    <property type="entry name" value="S1"/>
    <property type="match status" value="1"/>
</dbReference>
<dbReference type="PROSITE" id="PS50126">
    <property type="entry name" value="S1"/>
    <property type="match status" value="1"/>
</dbReference>
<name>A0ABD3Q2Z1_9STRA</name>
<dbReference type="InterPro" id="IPR003029">
    <property type="entry name" value="S1_domain"/>
</dbReference>
<dbReference type="AlphaFoldDB" id="A0ABD3Q2Z1"/>
<feature type="region of interest" description="Disordered" evidence="1">
    <location>
        <begin position="374"/>
        <end position="393"/>
    </location>
</feature>
<dbReference type="InterPro" id="IPR012340">
    <property type="entry name" value="NA-bd_OB-fold"/>
</dbReference>
<dbReference type="PANTHER" id="PTHR10724">
    <property type="entry name" value="30S RIBOSOMAL PROTEIN S1"/>
    <property type="match status" value="1"/>
</dbReference>
<keyword evidence="5" id="KW-1185">Reference proteome</keyword>
<dbReference type="Gene3D" id="2.40.50.140">
    <property type="entry name" value="Nucleic acid-binding proteins"/>
    <property type="match status" value="1"/>
</dbReference>
<keyword evidence="2" id="KW-0732">Signal</keyword>
<accession>A0ABD3Q2Z1</accession>
<dbReference type="SUPFAM" id="SSF50249">
    <property type="entry name" value="Nucleic acid-binding proteins"/>
    <property type="match status" value="1"/>
</dbReference>
<reference evidence="4 5" key="1">
    <citation type="submission" date="2024-10" db="EMBL/GenBank/DDBJ databases">
        <title>Updated reference genomes for cyclostephanoid diatoms.</title>
        <authorList>
            <person name="Roberts W.R."/>
            <person name="Alverson A.J."/>
        </authorList>
    </citation>
    <scope>NUCLEOTIDE SEQUENCE [LARGE SCALE GENOMIC DNA]</scope>
    <source>
        <strain evidence="4 5">AJA276-08</strain>
    </source>
</reference>
<dbReference type="Proteomes" id="UP001530315">
    <property type="component" value="Unassembled WGS sequence"/>
</dbReference>
<evidence type="ECO:0000256" key="2">
    <source>
        <dbReference type="SAM" id="SignalP"/>
    </source>
</evidence>
<dbReference type="Pfam" id="PF00575">
    <property type="entry name" value="S1"/>
    <property type="match status" value="1"/>
</dbReference>
<feature type="signal peptide" evidence="2">
    <location>
        <begin position="1"/>
        <end position="22"/>
    </location>
</feature>
<evidence type="ECO:0000313" key="5">
    <source>
        <dbReference type="Proteomes" id="UP001530315"/>
    </source>
</evidence>
<dbReference type="EMBL" id="JALLAZ020000476">
    <property type="protein sequence ID" value="KAL3794351.1"/>
    <property type="molecule type" value="Genomic_DNA"/>
</dbReference>
<protein>
    <recommendedName>
        <fullName evidence="3">S1 motif domain-containing protein</fullName>
    </recommendedName>
</protein>
<feature type="chain" id="PRO_5044831204" description="S1 motif domain-containing protein" evidence="2">
    <location>
        <begin position="23"/>
        <end position="401"/>
    </location>
</feature>
<evidence type="ECO:0000256" key="1">
    <source>
        <dbReference type="SAM" id="MobiDB-lite"/>
    </source>
</evidence>
<evidence type="ECO:0000313" key="4">
    <source>
        <dbReference type="EMBL" id="KAL3794351.1"/>
    </source>
</evidence>
<gene>
    <name evidence="4" type="ORF">ACHAW5_002940</name>
</gene>
<dbReference type="InterPro" id="IPR050437">
    <property type="entry name" value="Ribos_protein_bS1-like"/>
</dbReference>
<evidence type="ECO:0000259" key="3">
    <source>
        <dbReference type="PROSITE" id="PS50126"/>
    </source>
</evidence>
<feature type="compositionally biased region" description="Acidic residues" evidence="1">
    <location>
        <begin position="377"/>
        <end position="393"/>
    </location>
</feature>
<comment type="caution">
    <text evidence="4">The sequence shown here is derived from an EMBL/GenBank/DDBJ whole genome shotgun (WGS) entry which is preliminary data.</text>
</comment>
<feature type="domain" description="S1 motif" evidence="3">
    <location>
        <begin position="228"/>
        <end position="304"/>
    </location>
</feature>
<proteinExistence type="predicted"/>